<dbReference type="Proteomes" id="UP000219669">
    <property type="component" value="Unassembled WGS sequence"/>
</dbReference>
<keyword evidence="1" id="KW-0472">Membrane</keyword>
<protein>
    <submittedName>
        <fullName evidence="2">Uncharacterized protein</fullName>
    </submittedName>
</protein>
<feature type="transmembrane region" description="Helical" evidence="1">
    <location>
        <begin position="139"/>
        <end position="157"/>
    </location>
</feature>
<dbReference type="EMBL" id="OCNF01000008">
    <property type="protein sequence ID" value="SOD68308.1"/>
    <property type="molecule type" value="Genomic_DNA"/>
</dbReference>
<reference evidence="2 3" key="1">
    <citation type="submission" date="2017-09" db="EMBL/GenBank/DDBJ databases">
        <authorList>
            <person name="Ehlers B."/>
            <person name="Leendertz F.H."/>
        </authorList>
    </citation>
    <scope>NUCLEOTIDE SEQUENCE [LARGE SCALE GENOMIC DNA]</scope>
    <source>
        <strain evidence="2 3">DSM 16848</strain>
    </source>
</reference>
<evidence type="ECO:0000313" key="2">
    <source>
        <dbReference type="EMBL" id="SOD68308.1"/>
    </source>
</evidence>
<evidence type="ECO:0000256" key="1">
    <source>
        <dbReference type="SAM" id="Phobius"/>
    </source>
</evidence>
<feature type="transmembrane region" description="Helical" evidence="1">
    <location>
        <begin position="16"/>
        <end position="37"/>
    </location>
</feature>
<evidence type="ECO:0000313" key="3">
    <source>
        <dbReference type="Proteomes" id="UP000219669"/>
    </source>
</evidence>
<feature type="transmembrane region" description="Helical" evidence="1">
    <location>
        <begin position="88"/>
        <end position="108"/>
    </location>
</feature>
<organism evidence="2 3">
    <name type="scientific">Alysiella filiformis DSM 16848</name>
    <dbReference type="NCBI Taxonomy" id="1120981"/>
    <lineage>
        <taxon>Bacteria</taxon>
        <taxon>Pseudomonadati</taxon>
        <taxon>Pseudomonadota</taxon>
        <taxon>Betaproteobacteria</taxon>
        <taxon>Neisseriales</taxon>
        <taxon>Neisseriaceae</taxon>
        <taxon>Alysiella</taxon>
    </lineage>
</organism>
<feature type="transmembrane region" description="Helical" evidence="1">
    <location>
        <begin position="63"/>
        <end position="81"/>
    </location>
</feature>
<proteinExistence type="predicted"/>
<feature type="transmembrane region" description="Helical" evidence="1">
    <location>
        <begin position="114"/>
        <end position="132"/>
    </location>
</feature>
<name>A0A286EBP3_9NEIS</name>
<keyword evidence="1" id="KW-1133">Transmembrane helix</keyword>
<keyword evidence="1" id="KW-0812">Transmembrane</keyword>
<sequence length="166" mass="18231">MQFTNPFTAIWLKKTAWVLGMSVGIGCFASAMLLPFVPNMNGWQLSWHTLKTDAWGGAPHSEFVLLLVVKVLIAVSALALLNQLKARLTLSLAGIFLAYAFAVMEKILWSNGHTLLLCALIALFVAMYSLPAQEPFHPVLFAINTLILIYVFLIVMSEPIVPSTSP</sequence>
<keyword evidence="3" id="KW-1185">Reference proteome</keyword>
<gene>
    <name evidence="2" type="ORF">SAMN02746062_01198</name>
</gene>
<dbReference type="AlphaFoldDB" id="A0A286EBP3"/>
<dbReference type="RefSeq" id="WP_097114250.1">
    <property type="nucleotide sequence ID" value="NZ_CP083931.1"/>
</dbReference>
<accession>A0A286EBP3</accession>